<evidence type="ECO:0000313" key="2">
    <source>
        <dbReference type="EMBL" id="XCN15794.1"/>
    </source>
</evidence>
<evidence type="ECO:0000256" key="1">
    <source>
        <dbReference type="SAM" id="Phobius"/>
    </source>
</evidence>
<gene>
    <name evidence="2" type="ORF">R1Y80_20100</name>
</gene>
<reference evidence="2" key="1">
    <citation type="submission" date="2023-10" db="EMBL/GenBank/DDBJ databases">
        <title>Complete genome sequence of Streptomyces sp. JL1001.</title>
        <authorList>
            <person name="Jiang L."/>
        </authorList>
    </citation>
    <scope>NUCLEOTIDE SEQUENCE</scope>
    <source>
        <strain evidence="2">JL1001</strain>
    </source>
</reference>
<dbReference type="AlphaFoldDB" id="A0AAU8KJH0"/>
<dbReference type="RefSeq" id="WP_100559606.1">
    <property type="nucleotide sequence ID" value="NZ_CP136798.1"/>
</dbReference>
<feature type="transmembrane region" description="Helical" evidence="1">
    <location>
        <begin position="80"/>
        <end position="105"/>
    </location>
</feature>
<dbReference type="EMBL" id="CP136798">
    <property type="protein sequence ID" value="XCN15794.1"/>
    <property type="molecule type" value="Genomic_DNA"/>
</dbReference>
<accession>A0AAU8KJH0</accession>
<proteinExistence type="predicted"/>
<feature type="transmembrane region" description="Helical" evidence="1">
    <location>
        <begin position="54"/>
        <end position="73"/>
    </location>
</feature>
<keyword evidence="1" id="KW-0472">Membrane</keyword>
<sequence length="131" mass="14036">MTYALFAFFALGAAVMSWKAAQLWNDADRVDEVMRSFTFLPLGPAAKRGEVRSLGLTAASLWGIALLMLLAAVDSDLSGLALVGFGVAVLLVLVSLALEFAVVLFNAPKFVVPPHMRADAGVLNRRRVESD</sequence>
<keyword evidence="1" id="KW-1133">Transmembrane helix</keyword>
<organism evidence="2">
    <name type="scientific">Streptomyces sp. JL1001</name>
    <dbReference type="NCBI Taxonomy" id="3078227"/>
    <lineage>
        <taxon>Bacteria</taxon>
        <taxon>Bacillati</taxon>
        <taxon>Actinomycetota</taxon>
        <taxon>Actinomycetes</taxon>
        <taxon>Kitasatosporales</taxon>
        <taxon>Streptomycetaceae</taxon>
        <taxon>Streptomyces</taxon>
    </lineage>
</organism>
<keyword evidence="1" id="KW-0812">Transmembrane</keyword>
<protein>
    <submittedName>
        <fullName evidence="2">Uncharacterized protein</fullName>
    </submittedName>
</protein>
<name>A0AAU8KJH0_9ACTN</name>